<dbReference type="PANTHER" id="PTHR43229:SF2">
    <property type="entry name" value="NODULATION PROTEIN J"/>
    <property type="match status" value="1"/>
</dbReference>
<dbReference type="InterPro" id="IPR051784">
    <property type="entry name" value="Nod_factor_ABC_transporter"/>
</dbReference>
<evidence type="ECO:0000256" key="6">
    <source>
        <dbReference type="RuleBase" id="RU361157"/>
    </source>
</evidence>
<feature type="transmembrane region" description="Helical" evidence="6">
    <location>
        <begin position="246"/>
        <end position="265"/>
    </location>
</feature>
<proteinExistence type="inferred from homology"/>
<keyword evidence="4 6" id="KW-0472">Membrane</keyword>
<feature type="transmembrane region" description="Helical" evidence="6">
    <location>
        <begin position="186"/>
        <end position="205"/>
    </location>
</feature>
<comment type="caution">
    <text evidence="8">The sequence shown here is derived from an EMBL/GenBank/DDBJ whole genome shotgun (WGS) entry which is preliminary data.</text>
</comment>
<dbReference type="EMBL" id="JBHLUE010000004">
    <property type="protein sequence ID" value="MFC0564002.1"/>
    <property type="molecule type" value="Genomic_DNA"/>
</dbReference>
<dbReference type="Proteomes" id="UP001589894">
    <property type="component" value="Unassembled WGS sequence"/>
</dbReference>
<name>A0ABV6NTA5_9ACTN</name>
<sequence>MTAATLPAPPTAARRVGPVTGLAHTLTLAWRSLVQIRHNPMELLDLSVQPIMFVLLFTYVFGTAIAGSPGDYLKFMLPGIIVQTALFATMTTGFGLNTDLTKGVFDRLRSLPIARWSPLAGRILADTVKQAWSMALLLVMGMILGFRVGTGPLGVLGAFALLLAFSLAASWISVLVGLLASEPEKVQIFGFMFLFPLTFTSNVFVPTQKMPGWLQSWVGVNPVTIVADAVRGLLVSGPVAGPVGQSLLWALGIMVVFVPLSLRALSRRV</sequence>
<organism evidence="8 9">
    <name type="scientific">Plantactinospora siamensis</name>
    <dbReference type="NCBI Taxonomy" id="555372"/>
    <lineage>
        <taxon>Bacteria</taxon>
        <taxon>Bacillati</taxon>
        <taxon>Actinomycetota</taxon>
        <taxon>Actinomycetes</taxon>
        <taxon>Micromonosporales</taxon>
        <taxon>Micromonosporaceae</taxon>
        <taxon>Plantactinospora</taxon>
    </lineage>
</organism>
<comment type="similarity">
    <text evidence="6">Belongs to the ABC-2 integral membrane protein family.</text>
</comment>
<comment type="subcellular location">
    <subcellularLocation>
        <location evidence="6">Cell membrane</location>
        <topology evidence="6">Multi-pass membrane protein</topology>
    </subcellularLocation>
    <subcellularLocation>
        <location evidence="1">Membrane</location>
        <topology evidence="1">Multi-pass membrane protein</topology>
    </subcellularLocation>
</comment>
<dbReference type="InterPro" id="IPR013525">
    <property type="entry name" value="ABC2_TM"/>
</dbReference>
<feature type="transmembrane region" description="Helical" evidence="6">
    <location>
        <begin position="131"/>
        <end position="148"/>
    </location>
</feature>
<keyword evidence="9" id="KW-1185">Reference proteome</keyword>
<evidence type="ECO:0000256" key="5">
    <source>
        <dbReference type="ARBA" id="ARBA00023251"/>
    </source>
</evidence>
<evidence type="ECO:0000256" key="2">
    <source>
        <dbReference type="ARBA" id="ARBA00022692"/>
    </source>
</evidence>
<dbReference type="PIRSF" id="PIRSF006648">
    <property type="entry name" value="DrrB"/>
    <property type="match status" value="1"/>
</dbReference>
<dbReference type="PANTHER" id="PTHR43229">
    <property type="entry name" value="NODULATION PROTEIN J"/>
    <property type="match status" value="1"/>
</dbReference>
<evidence type="ECO:0000256" key="3">
    <source>
        <dbReference type="ARBA" id="ARBA00022989"/>
    </source>
</evidence>
<evidence type="ECO:0000313" key="8">
    <source>
        <dbReference type="EMBL" id="MFC0564002.1"/>
    </source>
</evidence>
<dbReference type="InterPro" id="IPR047817">
    <property type="entry name" value="ABC2_TM_bact-type"/>
</dbReference>
<feature type="transmembrane region" description="Helical" evidence="6">
    <location>
        <begin position="155"/>
        <end position="180"/>
    </location>
</feature>
<keyword evidence="6" id="KW-1003">Cell membrane</keyword>
<feature type="transmembrane region" description="Helical" evidence="6">
    <location>
        <begin position="48"/>
        <end position="68"/>
    </location>
</feature>
<keyword evidence="2 6" id="KW-0812">Transmembrane</keyword>
<evidence type="ECO:0000313" key="9">
    <source>
        <dbReference type="Proteomes" id="UP001589894"/>
    </source>
</evidence>
<dbReference type="PROSITE" id="PS51012">
    <property type="entry name" value="ABC_TM2"/>
    <property type="match status" value="1"/>
</dbReference>
<keyword evidence="6" id="KW-0813">Transport</keyword>
<dbReference type="RefSeq" id="WP_377336942.1">
    <property type="nucleotide sequence ID" value="NZ_JBHLUE010000004.1"/>
</dbReference>
<feature type="transmembrane region" description="Helical" evidence="6">
    <location>
        <begin position="75"/>
        <end position="96"/>
    </location>
</feature>
<keyword evidence="3 6" id="KW-1133">Transmembrane helix</keyword>
<evidence type="ECO:0000259" key="7">
    <source>
        <dbReference type="PROSITE" id="PS51012"/>
    </source>
</evidence>
<protein>
    <recommendedName>
        <fullName evidence="6">Transport permease protein</fullName>
    </recommendedName>
</protein>
<dbReference type="Pfam" id="PF01061">
    <property type="entry name" value="ABC2_membrane"/>
    <property type="match status" value="1"/>
</dbReference>
<keyword evidence="5" id="KW-0046">Antibiotic resistance</keyword>
<gene>
    <name evidence="8" type="ORF">ACFFHU_07455</name>
</gene>
<accession>A0ABV6NTA5</accession>
<feature type="domain" description="ABC transmembrane type-2" evidence="7">
    <location>
        <begin position="41"/>
        <end position="268"/>
    </location>
</feature>
<dbReference type="InterPro" id="IPR000412">
    <property type="entry name" value="ABC_2_transport"/>
</dbReference>
<evidence type="ECO:0000256" key="1">
    <source>
        <dbReference type="ARBA" id="ARBA00004141"/>
    </source>
</evidence>
<evidence type="ECO:0000256" key="4">
    <source>
        <dbReference type="ARBA" id="ARBA00023136"/>
    </source>
</evidence>
<reference evidence="8 9" key="1">
    <citation type="submission" date="2024-09" db="EMBL/GenBank/DDBJ databases">
        <authorList>
            <person name="Sun Q."/>
            <person name="Mori K."/>
        </authorList>
    </citation>
    <scope>NUCLEOTIDE SEQUENCE [LARGE SCALE GENOMIC DNA]</scope>
    <source>
        <strain evidence="8 9">TBRC 2205</strain>
    </source>
</reference>